<protein>
    <submittedName>
        <fullName evidence="2">ATPase</fullName>
    </submittedName>
</protein>
<evidence type="ECO:0000313" key="2">
    <source>
        <dbReference type="EMBL" id="BCU55125.1"/>
    </source>
</evidence>
<accession>A0AA86M5W1</accession>
<dbReference type="Proteomes" id="UP000682928">
    <property type="component" value="Chromosome"/>
</dbReference>
<evidence type="ECO:0000313" key="3">
    <source>
        <dbReference type="Proteomes" id="UP000682928"/>
    </source>
</evidence>
<reference evidence="2" key="1">
    <citation type="submission" date="2021-04" db="EMBL/GenBank/DDBJ databases">
        <title>Difference and commonality of drug resistance evolution in various bacteria. and drug sensitivity profiles.</title>
        <authorList>
            <person name="Maeda T."/>
            <person name="Shibai A."/>
            <person name="Kawada K."/>
            <person name="Kotani H."/>
            <person name="Tarusawa Y."/>
            <person name="Tanabe K."/>
            <person name="Furusawa C."/>
        </authorList>
    </citation>
    <scope>NUCLEOTIDE SEQUENCE</scope>
    <source>
        <strain evidence="2">JCM 8580</strain>
    </source>
</reference>
<dbReference type="CDD" id="cd02042">
    <property type="entry name" value="ParAB_family"/>
    <property type="match status" value="1"/>
</dbReference>
<dbReference type="InterPro" id="IPR027417">
    <property type="entry name" value="P-loop_NTPase"/>
</dbReference>
<proteinExistence type="predicted"/>
<dbReference type="RefSeq" id="WP_254914954.1">
    <property type="nucleotide sequence ID" value="NZ_AP024590.1"/>
</dbReference>
<dbReference type="AlphaFoldDB" id="A0AA86M5W1"/>
<dbReference type="EMBL" id="AP024590">
    <property type="protein sequence ID" value="BCU55125.1"/>
    <property type="molecule type" value="Genomic_DNA"/>
</dbReference>
<dbReference type="PANTHER" id="PTHR13696:SF99">
    <property type="entry name" value="COBYRINIC ACID AC-DIAMIDE SYNTHASE"/>
    <property type="match status" value="1"/>
</dbReference>
<dbReference type="InterPro" id="IPR050678">
    <property type="entry name" value="DNA_Partitioning_ATPase"/>
</dbReference>
<sequence>MVNDVTTGKRITIHCLIILVNDVIIGKPLTINDIVYRDNHMKKYAIWNNKGGTGKTSLSFQAICRYAETRPLERVLVMDVCPQANLSELFLGGLVGNGSVNLLTRHDINNRCTLGGYFQMRLPTPYQKPAFDSHDYLTHPRSFNENIPANISLVCGDPLLELQANAINTLANQQIPGTNAWVSIIDWINNLVDGLDGEYDVLFIDCNPSFSIYTQIALAAVDKLILPVMADDSSRRAIQNAFSLIYGLKLPSDIYASYAFANKLNAVDRPLPKVHMIAKNRLTQYMGPASAYAAVLNSIDNDVQQLLISNPEIFDFSEVDDGVVNIKDFQTTGVVAFAKGCPFSTLPTGSVRVMNRRVKVNGPYKQSCLDAVDKMVSKL</sequence>
<evidence type="ECO:0000259" key="1">
    <source>
        <dbReference type="Pfam" id="PF13614"/>
    </source>
</evidence>
<dbReference type="PANTHER" id="PTHR13696">
    <property type="entry name" value="P-LOOP CONTAINING NUCLEOSIDE TRIPHOSPHATE HYDROLASE"/>
    <property type="match status" value="1"/>
</dbReference>
<organism evidence="2 3">
    <name type="scientific">Enterobacter kobei</name>
    <dbReference type="NCBI Taxonomy" id="208224"/>
    <lineage>
        <taxon>Bacteria</taxon>
        <taxon>Pseudomonadati</taxon>
        <taxon>Pseudomonadota</taxon>
        <taxon>Gammaproteobacteria</taxon>
        <taxon>Enterobacterales</taxon>
        <taxon>Enterobacteriaceae</taxon>
        <taxon>Enterobacter</taxon>
        <taxon>Enterobacter cloacae complex</taxon>
    </lineage>
</organism>
<dbReference type="Gene3D" id="3.40.50.300">
    <property type="entry name" value="P-loop containing nucleotide triphosphate hydrolases"/>
    <property type="match status" value="1"/>
</dbReference>
<name>A0AA86M5W1_9ENTR</name>
<dbReference type="InterPro" id="IPR025669">
    <property type="entry name" value="AAA_dom"/>
</dbReference>
<feature type="domain" description="AAA" evidence="1">
    <location>
        <begin position="41"/>
        <end position="240"/>
    </location>
</feature>
<dbReference type="Pfam" id="PF13614">
    <property type="entry name" value="AAA_31"/>
    <property type="match status" value="1"/>
</dbReference>
<gene>
    <name evidence="2" type="ORF">ENKO_17190</name>
</gene>
<dbReference type="SUPFAM" id="SSF52540">
    <property type="entry name" value="P-loop containing nucleoside triphosphate hydrolases"/>
    <property type="match status" value="1"/>
</dbReference>